<dbReference type="RefSeq" id="WP_048310389.1">
    <property type="nucleotide sequence ID" value="NZ_CP119526.1"/>
</dbReference>
<accession>A0A0J6D4I6</accession>
<name>A0A0J6D4I6_9BACL</name>
<evidence type="ECO:0000313" key="2">
    <source>
        <dbReference type="Proteomes" id="UP000035996"/>
    </source>
</evidence>
<gene>
    <name evidence="1" type="ORF">AB986_08330</name>
</gene>
<protein>
    <submittedName>
        <fullName evidence="1">Phosphoribosyl-ATP pyrophosphohydrolase</fullName>
    </submittedName>
</protein>
<dbReference type="InterPro" id="IPR038735">
    <property type="entry name" value="MSMEG_1276-like_NTP-PPase_dom"/>
</dbReference>
<keyword evidence="2" id="KW-1185">Reference proteome</keyword>
<reference evidence="1" key="1">
    <citation type="submission" date="2015-06" db="EMBL/GenBank/DDBJ databases">
        <authorList>
            <person name="Liu B."/>
            <person name="Wang J."/>
            <person name="Zhu Y."/>
            <person name="Liu G."/>
            <person name="Chen Q."/>
            <person name="Zheng C."/>
            <person name="Che J."/>
            <person name="Ge C."/>
            <person name="Shi H."/>
            <person name="Pan Z."/>
            <person name="Liu X."/>
        </authorList>
    </citation>
    <scope>NUCLEOTIDE SEQUENCE [LARGE SCALE GENOMIC DNA]</scope>
    <source>
        <strain evidence="1">DSM 16346</strain>
    </source>
</reference>
<evidence type="ECO:0000313" key="1">
    <source>
        <dbReference type="EMBL" id="KMM39219.1"/>
    </source>
</evidence>
<comment type="caution">
    <text evidence="1">The sequence shown here is derived from an EMBL/GenBank/DDBJ whole genome shotgun (WGS) entry which is preliminary data.</text>
</comment>
<dbReference type="CDD" id="cd11532">
    <property type="entry name" value="NTP-PPase_COG4997"/>
    <property type="match status" value="1"/>
</dbReference>
<organism evidence="1 2">
    <name type="scientific">Guptibacillus hwajinpoensis</name>
    <dbReference type="NCBI Taxonomy" id="208199"/>
    <lineage>
        <taxon>Bacteria</taxon>
        <taxon>Bacillati</taxon>
        <taxon>Bacillota</taxon>
        <taxon>Bacilli</taxon>
        <taxon>Bacillales</taxon>
        <taxon>Guptibacillaceae</taxon>
        <taxon>Guptibacillus</taxon>
    </lineage>
</organism>
<dbReference type="STRING" id="157733.AB986_08330"/>
<dbReference type="GO" id="GO:0016787">
    <property type="term" value="F:hydrolase activity"/>
    <property type="evidence" value="ECO:0007669"/>
    <property type="project" value="UniProtKB-KW"/>
</dbReference>
<dbReference type="AlphaFoldDB" id="A0A0J6D4I6"/>
<dbReference type="SUPFAM" id="SSF101386">
    <property type="entry name" value="all-alpha NTP pyrophosphatases"/>
    <property type="match status" value="1"/>
</dbReference>
<dbReference type="PATRIC" id="fig|157733.3.peg.3945"/>
<dbReference type="Proteomes" id="UP000035996">
    <property type="component" value="Unassembled WGS sequence"/>
</dbReference>
<dbReference type="EMBL" id="LELK01000001">
    <property type="protein sequence ID" value="KMM39219.1"/>
    <property type="molecule type" value="Genomic_DNA"/>
</dbReference>
<sequence>MPTYNKLVRDRIPEIIRTNGNKFNTRILDESEYKEELQLKLKEELQEYLEAKEDSHAVEELADMLELIYSLVEVHHSSFDELEEVRRDKRQARGGFDDRVYLIDVKD</sequence>
<dbReference type="OrthoDB" id="9813491at2"/>
<proteinExistence type="predicted"/>